<dbReference type="InterPro" id="IPR009057">
    <property type="entry name" value="Homeodomain-like_sf"/>
</dbReference>
<sequence length="256" mass="28969">MGTRQRRLRELAEREQRFLDAAREQITEHGLLSLHMAKVARACDYATGTLYQHFASKEDLLLAICADQAEERMAVMARAAQWQTGSRERMIALAVADMLFAIRHPDHFRLFQYASTEVIWHAASPSRRDNVLEAHRPLGDMVAQVVQDGLDSGDLPPQNMSPHAVALGPWALTEGMHNLVNAEGVLDFYALHDPYRLLLRHLHLQLNGMQWQPLFDPLDDVALTRQISHICASLFDDLCPEGTGHRYCSPTEDRTP</sequence>
<accession>A0ABT0E4Q8</accession>
<dbReference type="PRINTS" id="PR00455">
    <property type="entry name" value="HTHTETR"/>
</dbReference>
<dbReference type="Gene3D" id="1.10.10.60">
    <property type="entry name" value="Homeodomain-like"/>
    <property type="match status" value="1"/>
</dbReference>
<evidence type="ECO:0000256" key="4">
    <source>
        <dbReference type="PROSITE-ProRule" id="PRU00335"/>
    </source>
</evidence>
<dbReference type="PANTHER" id="PTHR30055">
    <property type="entry name" value="HTH-TYPE TRANSCRIPTIONAL REGULATOR RUTR"/>
    <property type="match status" value="1"/>
</dbReference>
<keyword evidence="7" id="KW-1185">Reference proteome</keyword>
<dbReference type="Proteomes" id="UP001165524">
    <property type="component" value="Unassembled WGS sequence"/>
</dbReference>
<protein>
    <submittedName>
        <fullName evidence="6">TetR/AcrR family transcriptional regulator</fullName>
    </submittedName>
</protein>
<keyword evidence="1" id="KW-0805">Transcription regulation</keyword>
<evidence type="ECO:0000256" key="3">
    <source>
        <dbReference type="ARBA" id="ARBA00023163"/>
    </source>
</evidence>
<feature type="DNA-binding region" description="H-T-H motif" evidence="4">
    <location>
        <begin position="35"/>
        <end position="54"/>
    </location>
</feature>
<dbReference type="PANTHER" id="PTHR30055:SF234">
    <property type="entry name" value="HTH-TYPE TRANSCRIPTIONAL REGULATOR BETI"/>
    <property type="match status" value="1"/>
</dbReference>
<organism evidence="6 7">
    <name type="scientific">Alcanivorax quisquiliarum</name>
    <dbReference type="NCBI Taxonomy" id="2933565"/>
    <lineage>
        <taxon>Bacteria</taxon>
        <taxon>Pseudomonadati</taxon>
        <taxon>Pseudomonadota</taxon>
        <taxon>Gammaproteobacteria</taxon>
        <taxon>Oceanospirillales</taxon>
        <taxon>Alcanivoracaceae</taxon>
        <taxon>Alcanivorax</taxon>
    </lineage>
</organism>
<evidence type="ECO:0000313" key="7">
    <source>
        <dbReference type="Proteomes" id="UP001165524"/>
    </source>
</evidence>
<name>A0ABT0E4Q8_9GAMM</name>
<evidence type="ECO:0000256" key="2">
    <source>
        <dbReference type="ARBA" id="ARBA00023125"/>
    </source>
</evidence>
<dbReference type="SUPFAM" id="SSF46689">
    <property type="entry name" value="Homeodomain-like"/>
    <property type="match status" value="1"/>
</dbReference>
<dbReference type="EMBL" id="JALKII010000002">
    <property type="protein sequence ID" value="MCK0536810.1"/>
    <property type="molecule type" value="Genomic_DNA"/>
</dbReference>
<dbReference type="InterPro" id="IPR050109">
    <property type="entry name" value="HTH-type_TetR-like_transc_reg"/>
</dbReference>
<dbReference type="RefSeq" id="WP_246948566.1">
    <property type="nucleotide sequence ID" value="NZ_JALKII010000002.1"/>
</dbReference>
<evidence type="ECO:0000313" key="6">
    <source>
        <dbReference type="EMBL" id="MCK0536810.1"/>
    </source>
</evidence>
<dbReference type="Pfam" id="PF00440">
    <property type="entry name" value="TetR_N"/>
    <property type="match status" value="1"/>
</dbReference>
<keyword evidence="3" id="KW-0804">Transcription</keyword>
<dbReference type="Gene3D" id="1.10.357.10">
    <property type="entry name" value="Tetracycline Repressor, domain 2"/>
    <property type="match status" value="1"/>
</dbReference>
<reference evidence="6" key="1">
    <citation type="submission" date="2022-04" db="EMBL/GenBank/DDBJ databases">
        <title>Alcanivorax sp. CY1518 draft genome sequence.</title>
        <authorList>
            <person name="Zhao G."/>
            <person name="An M."/>
        </authorList>
    </citation>
    <scope>NUCLEOTIDE SEQUENCE</scope>
    <source>
        <strain evidence="6">CY1518</strain>
    </source>
</reference>
<dbReference type="PROSITE" id="PS50977">
    <property type="entry name" value="HTH_TETR_2"/>
    <property type="match status" value="1"/>
</dbReference>
<dbReference type="InterPro" id="IPR001647">
    <property type="entry name" value="HTH_TetR"/>
</dbReference>
<dbReference type="InterPro" id="IPR036271">
    <property type="entry name" value="Tet_transcr_reg_TetR-rel_C_sf"/>
</dbReference>
<gene>
    <name evidence="6" type="ORF">MU846_03735</name>
</gene>
<comment type="caution">
    <text evidence="6">The sequence shown here is derived from an EMBL/GenBank/DDBJ whole genome shotgun (WGS) entry which is preliminary data.</text>
</comment>
<evidence type="ECO:0000259" key="5">
    <source>
        <dbReference type="PROSITE" id="PS50977"/>
    </source>
</evidence>
<evidence type="ECO:0000256" key="1">
    <source>
        <dbReference type="ARBA" id="ARBA00023015"/>
    </source>
</evidence>
<dbReference type="SUPFAM" id="SSF48498">
    <property type="entry name" value="Tetracyclin repressor-like, C-terminal domain"/>
    <property type="match status" value="1"/>
</dbReference>
<proteinExistence type="predicted"/>
<keyword evidence="2 4" id="KW-0238">DNA-binding</keyword>
<feature type="domain" description="HTH tetR-type" evidence="5">
    <location>
        <begin position="12"/>
        <end position="72"/>
    </location>
</feature>